<evidence type="ECO:0000256" key="7">
    <source>
        <dbReference type="SAM" id="Phobius"/>
    </source>
</evidence>
<keyword evidence="4 7" id="KW-0812">Transmembrane</keyword>
<evidence type="ECO:0000256" key="4">
    <source>
        <dbReference type="ARBA" id="ARBA00022692"/>
    </source>
</evidence>
<dbReference type="PANTHER" id="PTHR30250:SF10">
    <property type="entry name" value="LIPOPOLYSACCHARIDE BIOSYNTHESIS PROTEIN WZXC"/>
    <property type="match status" value="1"/>
</dbReference>
<feature type="transmembrane region" description="Helical" evidence="7">
    <location>
        <begin position="323"/>
        <end position="345"/>
    </location>
</feature>
<comment type="similarity">
    <text evidence="2">Belongs to the polysaccharide synthase family.</text>
</comment>
<evidence type="ECO:0000256" key="3">
    <source>
        <dbReference type="ARBA" id="ARBA00022475"/>
    </source>
</evidence>
<organism evidence="8">
    <name type="scientific">Klebsiella pneumoniae</name>
    <dbReference type="NCBI Taxonomy" id="573"/>
    <lineage>
        <taxon>Bacteria</taxon>
        <taxon>Pseudomonadati</taxon>
        <taxon>Pseudomonadota</taxon>
        <taxon>Gammaproteobacteria</taxon>
        <taxon>Enterobacterales</taxon>
        <taxon>Enterobacteriaceae</taxon>
        <taxon>Klebsiella/Raoultella group</taxon>
        <taxon>Klebsiella</taxon>
        <taxon>Klebsiella pneumoniae complex</taxon>
    </lineage>
</organism>
<feature type="transmembrane region" description="Helical" evidence="7">
    <location>
        <begin position="85"/>
        <end position="104"/>
    </location>
</feature>
<evidence type="ECO:0000313" key="8">
    <source>
        <dbReference type="EMBL" id="CZQ25064.1"/>
    </source>
</evidence>
<feature type="transmembrane region" description="Helical" evidence="7">
    <location>
        <begin position="110"/>
        <end position="129"/>
    </location>
</feature>
<protein>
    <submittedName>
        <fullName evidence="8">Flippase</fullName>
    </submittedName>
</protein>
<feature type="transmembrane region" description="Helical" evidence="7">
    <location>
        <begin position="419"/>
        <end position="437"/>
    </location>
</feature>
<dbReference type="AlphaFoldDB" id="A0A193SGY7"/>
<dbReference type="InterPro" id="IPR050833">
    <property type="entry name" value="Poly_Biosynth_Transport"/>
</dbReference>
<dbReference type="PANTHER" id="PTHR30250">
    <property type="entry name" value="PST FAMILY PREDICTED COLANIC ACID TRANSPORTER"/>
    <property type="match status" value="1"/>
</dbReference>
<keyword evidence="6 7" id="KW-0472">Membrane</keyword>
<dbReference type="EMBL" id="LT174586">
    <property type="protein sequence ID" value="CZQ25064.1"/>
    <property type="molecule type" value="Genomic_DNA"/>
</dbReference>
<evidence type="ECO:0000256" key="6">
    <source>
        <dbReference type="ARBA" id="ARBA00023136"/>
    </source>
</evidence>
<proteinExistence type="inferred from homology"/>
<keyword evidence="5 7" id="KW-1133">Transmembrane helix</keyword>
<reference evidence="8" key="2">
    <citation type="submission" date="2016-06" db="EMBL/GenBank/DDBJ databases">
        <title>Towards a vaccine: An investigation of Klebsiella pneumoniae surface antigens.</title>
        <authorList>
            <person name="Follador R."/>
            <person name="Heinz E."/>
            <person name="Wyres K.L."/>
            <person name="Ellington M.J."/>
            <person name="Kowarik M."/>
            <person name="Holt K.E."/>
            <person name="Thomson N.R."/>
        </authorList>
    </citation>
    <scope>NUCLEOTIDE SEQUENCE</scope>
    <source>
        <strain evidence="8">ST</strain>
    </source>
</reference>
<dbReference type="CDD" id="cd13127">
    <property type="entry name" value="MATE_tuaB_like"/>
    <property type="match status" value="1"/>
</dbReference>
<feature type="transmembrane region" description="Helical" evidence="7">
    <location>
        <begin position="12"/>
        <end position="39"/>
    </location>
</feature>
<dbReference type="GO" id="GO:0005886">
    <property type="term" value="C:plasma membrane"/>
    <property type="evidence" value="ECO:0007669"/>
    <property type="project" value="UniProtKB-SubCell"/>
</dbReference>
<evidence type="ECO:0000256" key="5">
    <source>
        <dbReference type="ARBA" id="ARBA00022989"/>
    </source>
</evidence>
<feature type="transmembrane region" description="Helical" evidence="7">
    <location>
        <begin position="175"/>
        <end position="194"/>
    </location>
</feature>
<keyword evidence="3" id="KW-1003">Cell membrane</keyword>
<feature type="transmembrane region" description="Helical" evidence="7">
    <location>
        <begin position="45"/>
        <end position="64"/>
    </location>
</feature>
<accession>A0A193SGY7</accession>
<name>A0A193SGY7_KLEPN</name>
<sequence length="489" mass="54764">MNKENAQRRPSVMTGAIWSVLDNMAGQAITFVIFIILAKMLTPDIYGMLSVSLLVTQFFKMTIFDSIATSIVRKSNPSNIDYNSAFFLCFVISIPSFTVVYFISPIIEQYMHIEGLTTVIRCTAVIIILSGASRIHEAWLSHNMLFKSLALRSILSITVGGCVGLYLAYQGYAVMSLVAQQIVTASISLVILWWKTPWKPEFKISKKSFKESFDFSKHVALSNFTNFSNQNSDVFFITYFLGPAAAGIYSAGKRIVNTLNLVLSSALMRVSLPAFSRFKDDIDVLSKKYIKMSYFTVVITAPAFIGLAVLAKDITILLLGDKWIASVEIMQIVSAVGFVTSIGYYNHSIMFARDRPDRQARLTMLYAISNIIVFFIFVRYGLIATALAFSIRTIALYPLSVWCACDLLNIKLRMYVKELALPVICALLMGGIMVWLNDNYFQIVGWGTLILKIIIGFVIYLSFTLLLSPKSKKQEVLNLFKSIGSRKGM</sequence>
<feature type="transmembrane region" description="Helical" evidence="7">
    <location>
        <begin position="149"/>
        <end position="169"/>
    </location>
</feature>
<gene>
    <name evidence="8" type="primary">wzx</name>
</gene>
<feature type="transmembrane region" description="Helical" evidence="7">
    <location>
        <begin position="394"/>
        <end position="412"/>
    </location>
</feature>
<dbReference type="Pfam" id="PF13440">
    <property type="entry name" value="Polysacc_synt_3"/>
    <property type="match status" value="1"/>
</dbReference>
<comment type="subcellular location">
    <subcellularLocation>
        <location evidence="1">Cell membrane</location>
        <topology evidence="1">Multi-pass membrane protein</topology>
    </subcellularLocation>
</comment>
<feature type="transmembrane region" description="Helical" evidence="7">
    <location>
        <begin position="292"/>
        <end position="311"/>
    </location>
</feature>
<feature type="transmembrane region" description="Helical" evidence="7">
    <location>
        <begin position="443"/>
        <end position="467"/>
    </location>
</feature>
<evidence type="ECO:0000256" key="2">
    <source>
        <dbReference type="ARBA" id="ARBA00007430"/>
    </source>
</evidence>
<dbReference type="RefSeq" id="WP_225526372.1">
    <property type="nucleotide sequence ID" value="NZ_CAAGWC010000001.1"/>
</dbReference>
<feature type="transmembrane region" description="Helical" evidence="7">
    <location>
        <begin position="365"/>
        <end position="388"/>
    </location>
</feature>
<reference evidence="8" key="1">
    <citation type="submission" date="2016-02" db="EMBL/GenBank/DDBJ databases">
        <authorList>
            <person name="Wen L."/>
            <person name="He K."/>
            <person name="Yang H."/>
        </authorList>
    </citation>
    <scope>NUCLEOTIDE SEQUENCE</scope>
    <source>
        <strain evidence="8">ST</strain>
    </source>
</reference>
<evidence type="ECO:0000256" key="1">
    <source>
        <dbReference type="ARBA" id="ARBA00004651"/>
    </source>
</evidence>